<feature type="coiled-coil region" evidence="1">
    <location>
        <begin position="74"/>
        <end position="108"/>
    </location>
</feature>
<evidence type="ECO:0000256" key="1">
    <source>
        <dbReference type="SAM" id="Coils"/>
    </source>
</evidence>
<evidence type="ECO:0000313" key="2">
    <source>
        <dbReference type="EMBL" id="AQS50571.1"/>
    </source>
</evidence>
<dbReference type="AlphaFoldDB" id="A0A1U9JXU5"/>
<accession>A0A1U9JXU5</accession>
<sequence>MINRLKSYFIVYRSAIAVAAIVALMLLVGGVGGYGVGKVESERNLQALQAMHSEEITRLQNAHHHTIAYLSGRVADLIEQQAEAAGELAQASREARAAAATAKAASKRVDAPEIKSSTRISEIPLDGETQSHDKAYDFWWKGDGK</sequence>
<protein>
    <submittedName>
        <fullName evidence="2">Uncharacterized protein</fullName>
    </submittedName>
</protein>
<organism evidence="2 3">
    <name type="scientific">Paenalcaligenes hominis</name>
    <dbReference type="NCBI Taxonomy" id="643674"/>
    <lineage>
        <taxon>Bacteria</taxon>
        <taxon>Pseudomonadati</taxon>
        <taxon>Pseudomonadota</taxon>
        <taxon>Betaproteobacteria</taxon>
        <taxon>Burkholderiales</taxon>
        <taxon>Alcaligenaceae</taxon>
        <taxon>Paenalcaligenes</taxon>
    </lineage>
</organism>
<dbReference type="EMBL" id="CP019697">
    <property type="protein sequence ID" value="AQS50571.1"/>
    <property type="molecule type" value="Genomic_DNA"/>
</dbReference>
<evidence type="ECO:0000313" key="3">
    <source>
        <dbReference type="Proteomes" id="UP000189369"/>
    </source>
</evidence>
<gene>
    <name evidence="2" type="ORF">PAEH1_01585</name>
</gene>
<reference evidence="2 3" key="1">
    <citation type="submission" date="2017-01" db="EMBL/GenBank/DDBJ databases">
        <title>Complete Genome Sequence of Paenalcaligenes hominis, Isolated from a paraplegic Patient with neurogenic bladder.</title>
        <authorList>
            <person name="Mukhopadhyay R."/>
            <person name="Joaquin J."/>
            <person name="Hogue R."/>
            <person name="Kilaru A."/>
            <person name="Jospin G."/>
            <person name="Mars K."/>
            <person name="Eisen J.A."/>
            <person name="Chaturvedi V."/>
        </authorList>
    </citation>
    <scope>NUCLEOTIDE SEQUENCE [LARGE SCALE GENOMIC DNA]</scope>
    <source>
        <strain evidence="2 3">15S00501</strain>
    </source>
</reference>
<dbReference type="KEGG" id="phn:PAEH1_01585"/>
<proteinExistence type="predicted"/>
<dbReference type="STRING" id="643674.PAEH1_01585"/>
<dbReference type="Proteomes" id="UP000189369">
    <property type="component" value="Chromosome"/>
</dbReference>
<name>A0A1U9JXU5_9BURK</name>
<keyword evidence="1" id="KW-0175">Coiled coil</keyword>